<name>A0A397SCH8_9GLOM</name>
<gene>
    <name evidence="2" type="ORF">C1645_835213</name>
</gene>
<evidence type="ECO:0000256" key="1">
    <source>
        <dbReference type="SAM" id="MobiDB-lite"/>
    </source>
</evidence>
<accession>A0A397SCH8</accession>
<feature type="compositionally biased region" description="Basic residues" evidence="1">
    <location>
        <begin position="1"/>
        <end position="24"/>
    </location>
</feature>
<dbReference type="AlphaFoldDB" id="A0A397SCH8"/>
<feature type="region of interest" description="Disordered" evidence="1">
    <location>
        <begin position="79"/>
        <end position="116"/>
    </location>
</feature>
<dbReference type="OrthoDB" id="2369987at2759"/>
<dbReference type="PANTHER" id="PTHR35871:SF1">
    <property type="entry name" value="CXC1-LIKE CYSTEINE CLUSTER ASSOCIATED WITH KDZ TRANSPOSASES DOMAIN-CONTAINING PROTEIN"/>
    <property type="match status" value="1"/>
</dbReference>
<sequence>MAGVSKRKKHIKKLAAEKKRKKHVQAAETNLNVKNNEESLGEIFRDLESDDEIIWGDDDLDNNQEDLIQILMTQMQNYVPPTRRSTYTGNSSRTKRRHQSEESEKSEESEDDYDHSQQVINSLETQLKEKNLDEDHKLRLTAILQYMRLLEFQNSKLEASLSVAHQLKKGPWFARCLRLWSHMLQNGESIPFSKREKHCKVKSLLDDEDVQMQITSYLREKKFEFYVADFVDYVTNTIFPSLGIETKTTISETTARNWLKKMGYHYKKYQKGVYVDGHEREDVVDYQKLMPIFEGDEMEIQINPDLQPGEQIHILVTHYETTFHSNDGRNAGWAPDHEQPLRKKGQGRAIHISDFICETIGRLQLNEEQRLSEIGDRIPHEARVIMNPGKNHDGWWTVEKLVEQIIQRAIPIFETTHPNAIGIFAFDNSTSHGAFAPDALIASRMNVNPGGKQPRMRNTIFNEQVQSMNFPDDYFDEKLRGKPKGMRQVLEERQLMKPGLTGYCRNNESKDTQCCMRHILENQPDFLAQKGMIQEVIEEQGHKKYSRKNCDYTWTGLQRVVPIALNQVPLSHIRAFARKSYRYMDAYRKGLDVKQAEYAVKPVIHNNSGLLSMLQNIHTQKGLAVFSEINIQNIKHISGRCKLQRQRNQQDINIYIATVAAKIAKEFKNNKDNFSCIADWSLIYIEISATELYASIGQSFEYQEQLASKINLRFDTRYLGSTVNEKFQGLIRDFNLMDNYVKEKGERITRLSKRYYEEFLSIFWKKLVSDYVKIHEKNMVTRMASNDAAKILVLLNKLGESANVTLRDVDKENK</sequence>
<protein>
    <submittedName>
        <fullName evidence="2">Uncharacterized protein</fullName>
    </submittedName>
</protein>
<dbReference type="STRING" id="658196.A0A397SCH8"/>
<dbReference type="Proteomes" id="UP000265703">
    <property type="component" value="Unassembled WGS sequence"/>
</dbReference>
<evidence type="ECO:0000313" key="3">
    <source>
        <dbReference type="Proteomes" id="UP000265703"/>
    </source>
</evidence>
<evidence type="ECO:0000313" key="2">
    <source>
        <dbReference type="EMBL" id="RIA82539.1"/>
    </source>
</evidence>
<keyword evidence="3" id="KW-1185">Reference proteome</keyword>
<feature type="compositionally biased region" description="Acidic residues" evidence="1">
    <location>
        <begin position="104"/>
        <end position="113"/>
    </location>
</feature>
<comment type="caution">
    <text evidence="2">The sequence shown here is derived from an EMBL/GenBank/DDBJ whole genome shotgun (WGS) entry which is preliminary data.</text>
</comment>
<reference evidence="2 3" key="1">
    <citation type="submission" date="2018-06" db="EMBL/GenBank/DDBJ databases">
        <title>Comparative genomics reveals the genomic features of Rhizophagus irregularis, R. cerebriforme, R. diaphanum and Gigaspora rosea, and their symbiotic lifestyle signature.</title>
        <authorList>
            <person name="Morin E."/>
            <person name="San Clemente H."/>
            <person name="Chen E.C.H."/>
            <person name="De La Providencia I."/>
            <person name="Hainaut M."/>
            <person name="Kuo A."/>
            <person name="Kohler A."/>
            <person name="Murat C."/>
            <person name="Tang N."/>
            <person name="Roy S."/>
            <person name="Loubradou J."/>
            <person name="Henrissat B."/>
            <person name="Grigoriev I.V."/>
            <person name="Corradi N."/>
            <person name="Roux C."/>
            <person name="Martin F.M."/>
        </authorList>
    </citation>
    <scope>NUCLEOTIDE SEQUENCE [LARGE SCALE GENOMIC DNA]</scope>
    <source>
        <strain evidence="2 3">DAOM 227022</strain>
    </source>
</reference>
<feature type="region of interest" description="Disordered" evidence="1">
    <location>
        <begin position="1"/>
        <end position="38"/>
    </location>
</feature>
<organism evidence="2 3">
    <name type="scientific">Glomus cerebriforme</name>
    <dbReference type="NCBI Taxonomy" id="658196"/>
    <lineage>
        <taxon>Eukaryota</taxon>
        <taxon>Fungi</taxon>
        <taxon>Fungi incertae sedis</taxon>
        <taxon>Mucoromycota</taxon>
        <taxon>Glomeromycotina</taxon>
        <taxon>Glomeromycetes</taxon>
        <taxon>Glomerales</taxon>
        <taxon>Glomeraceae</taxon>
        <taxon>Glomus</taxon>
    </lineage>
</organism>
<feature type="compositionally biased region" description="Polar residues" evidence="1">
    <location>
        <begin position="79"/>
        <end position="92"/>
    </location>
</feature>
<dbReference type="EMBL" id="QKYT01000656">
    <property type="protein sequence ID" value="RIA82539.1"/>
    <property type="molecule type" value="Genomic_DNA"/>
</dbReference>
<dbReference type="PANTHER" id="PTHR35871">
    <property type="entry name" value="EXPRESSED PROTEIN"/>
    <property type="match status" value="1"/>
</dbReference>
<proteinExistence type="predicted"/>